<gene>
    <name evidence="1" type="ORF">J1605_014284</name>
</gene>
<organism evidence="1 2">
    <name type="scientific">Eschrichtius robustus</name>
    <name type="common">California gray whale</name>
    <name type="synonym">Eschrichtius gibbosus</name>
    <dbReference type="NCBI Taxonomy" id="9764"/>
    <lineage>
        <taxon>Eukaryota</taxon>
        <taxon>Metazoa</taxon>
        <taxon>Chordata</taxon>
        <taxon>Craniata</taxon>
        <taxon>Vertebrata</taxon>
        <taxon>Euteleostomi</taxon>
        <taxon>Mammalia</taxon>
        <taxon>Eutheria</taxon>
        <taxon>Laurasiatheria</taxon>
        <taxon>Artiodactyla</taxon>
        <taxon>Whippomorpha</taxon>
        <taxon>Cetacea</taxon>
        <taxon>Mysticeti</taxon>
        <taxon>Eschrichtiidae</taxon>
        <taxon>Eschrichtius</taxon>
    </lineage>
</organism>
<dbReference type="AlphaFoldDB" id="A0AB34GD75"/>
<proteinExistence type="predicted"/>
<name>A0AB34GD75_ESCRO</name>
<protein>
    <submittedName>
        <fullName evidence="1">Uncharacterized protein</fullName>
    </submittedName>
</protein>
<sequence length="203" mass="21335">MGFLVRVRTPLSCQSARIRVSAAFIETFTDFTPGRSSARIVGYASPALPGAAGAGSTPCQTSGTVAVVREEAAKRAEALVSSQLRLSTRQPLSPARIRERDAEVSPHICRALGEGPPSKGRFGVIGRIRKRALPLGRRETVALLQRNRFESSASWCGITGVLGVLLPCFLPSEPAAAFSVRRSVPGGRGDSGSSSLCAFCPPG</sequence>
<dbReference type="Proteomes" id="UP001159641">
    <property type="component" value="Unassembled WGS sequence"/>
</dbReference>
<evidence type="ECO:0000313" key="2">
    <source>
        <dbReference type="Proteomes" id="UP001159641"/>
    </source>
</evidence>
<dbReference type="EMBL" id="JAIQCJ010002302">
    <property type="protein sequence ID" value="KAJ8777631.1"/>
    <property type="molecule type" value="Genomic_DNA"/>
</dbReference>
<evidence type="ECO:0000313" key="1">
    <source>
        <dbReference type="EMBL" id="KAJ8777631.1"/>
    </source>
</evidence>
<reference evidence="1 2" key="1">
    <citation type="submission" date="2022-11" db="EMBL/GenBank/DDBJ databases">
        <title>Whole genome sequence of Eschrichtius robustus ER-17-0199.</title>
        <authorList>
            <person name="Bruniche-Olsen A."/>
            <person name="Black A.N."/>
            <person name="Fields C.J."/>
            <person name="Walden K."/>
            <person name="Dewoody J.A."/>
        </authorList>
    </citation>
    <scope>NUCLEOTIDE SEQUENCE [LARGE SCALE GENOMIC DNA]</scope>
    <source>
        <strain evidence="1">ER-17-0199</strain>
        <tissue evidence="1">Blubber</tissue>
    </source>
</reference>
<accession>A0AB34GD75</accession>
<comment type="caution">
    <text evidence="1">The sequence shown here is derived from an EMBL/GenBank/DDBJ whole genome shotgun (WGS) entry which is preliminary data.</text>
</comment>
<keyword evidence="2" id="KW-1185">Reference proteome</keyword>